<reference evidence="9" key="1">
    <citation type="journal article" date="2023" name="Insect Mol. Biol.">
        <title>Genome sequencing provides insights into the evolution of gene families encoding plant cell wall-degrading enzymes in longhorned beetles.</title>
        <authorList>
            <person name="Shin N.R."/>
            <person name="Okamura Y."/>
            <person name="Kirsch R."/>
            <person name="Pauchet Y."/>
        </authorList>
    </citation>
    <scope>NUCLEOTIDE SEQUENCE</scope>
    <source>
        <strain evidence="9">MMC_N1</strain>
    </source>
</reference>
<dbReference type="Gene3D" id="1.20.1250.20">
    <property type="entry name" value="MFS general substrate transporter like domains"/>
    <property type="match status" value="1"/>
</dbReference>
<evidence type="ECO:0000256" key="2">
    <source>
        <dbReference type="ARBA" id="ARBA00005982"/>
    </source>
</evidence>
<keyword evidence="3 7" id="KW-0812">Transmembrane</keyword>
<dbReference type="EMBL" id="JAPWTJ010002003">
    <property type="protein sequence ID" value="KAJ8968410.1"/>
    <property type="molecule type" value="Genomic_DNA"/>
</dbReference>
<feature type="transmembrane region" description="Helical" evidence="8">
    <location>
        <begin position="52"/>
        <end position="76"/>
    </location>
</feature>
<name>A0ABQ9IXI1_9CUCU</name>
<evidence type="ECO:0000256" key="7">
    <source>
        <dbReference type="RuleBase" id="RU003755"/>
    </source>
</evidence>
<keyword evidence="4" id="KW-0571">Peptide transport</keyword>
<feature type="transmembrane region" description="Helical" evidence="8">
    <location>
        <begin position="27"/>
        <end position="46"/>
    </location>
</feature>
<dbReference type="InterPro" id="IPR018456">
    <property type="entry name" value="PTR2_symporter_CS"/>
</dbReference>
<evidence type="ECO:0000256" key="3">
    <source>
        <dbReference type="ARBA" id="ARBA00022692"/>
    </source>
</evidence>
<dbReference type="InterPro" id="IPR036259">
    <property type="entry name" value="MFS_trans_sf"/>
</dbReference>
<sequence length="645" mass="72845">MGCYIVPLVGAICADSYFGRYRTIRNFALIYLVGNILMCIAAVPSFDIPTVLLSAIGLILIAIGTGGIKPCVASFGGEQFTLPDQRDLLIHFFSIFYFTINLGGFVGMILTPIMKKSISCFGDDTCYAIGFGFPAALMCLSIFLFIIGKNFYKLKTPKRNIMLECFRCGKYAIDRKCENGGKYEHWLDYARGKFSTKLIEDMKIVCSILLLYTPLPIFWSLFDQQGSRWTFQTKLQFVIMGEASMGFFRLPEIPSVIYANLGHNRIKSLVGKQIKVVVGLLTGHCALKGHLHRMGLYNGDLKCRLCNRETETAQHVLCYCETLDRKRQDIYGQPKLSPEDYITQPLGKLYKLASHMDGNLLGTQIVPDQMQVVNPAMVLILIPIFDRIFYPCFAKLRILDNSLHRMALGGIVAGLAFLCAGILELVLETTYPELPDKNYASINVVNTLPCDLKVLNPFNGIQNINSSEIFRFKNINCHNYTRYTIAVEAPLNCGEIQFSGHKFQLDILSVEYQVSIVKDHYIRSIMVFDIIICISNHNALFYYYRIAYIKSTNELKNVTVTLQSPAGLQDVYFIHESVRSRLAVSAYMELSQGVNEDKHLYEKNFHLALGGVYSLVIRENGGNILRQVESKQMPLTVPIQHKDLK</sequence>
<evidence type="ECO:0000256" key="8">
    <source>
        <dbReference type="SAM" id="Phobius"/>
    </source>
</evidence>
<evidence type="ECO:0000256" key="4">
    <source>
        <dbReference type="ARBA" id="ARBA00022856"/>
    </source>
</evidence>
<protein>
    <submittedName>
        <fullName evidence="9">Uncharacterized protein</fullName>
    </submittedName>
</protein>
<comment type="subcellular location">
    <subcellularLocation>
        <location evidence="1 7">Membrane</location>
        <topology evidence="1 7">Multi-pass membrane protein</topology>
    </subcellularLocation>
</comment>
<keyword evidence="4" id="KW-0653">Protein transport</keyword>
<dbReference type="Pfam" id="PF00854">
    <property type="entry name" value="PTR2"/>
    <property type="match status" value="2"/>
</dbReference>
<comment type="caution">
    <text evidence="9">The sequence shown here is derived from an EMBL/GenBank/DDBJ whole genome shotgun (WGS) entry which is preliminary data.</text>
</comment>
<dbReference type="PANTHER" id="PTHR11654">
    <property type="entry name" value="OLIGOPEPTIDE TRANSPORTER-RELATED"/>
    <property type="match status" value="1"/>
</dbReference>
<organism evidence="9 10">
    <name type="scientific">Molorchus minor</name>
    <dbReference type="NCBI Taxonomy" id="1323400"/>
    <lineage>
        <taxon>Eukaryota</taxon>
        <taxon>Metazoa</taxon>
        <taxon>Ecdysozoa</taxon>
        <taxon>Arthropoda</taxon>
        <taxon>Hexapoda</taxon>
        <taxon>Insecta</taxon>
        <taxon>Pterygota</taxon>
        <taxon>Neoptera</taxon>
        <taxon>Endopterygota</taxon>
        <taxon>Coleoptera</taxon>
        <taxon>Polyphaga</taxon>
        <taxon>Cucujiformia</taxon>
        <taxon>Chrysomeloidea</taxon>
        <taxon>Cerambycidae</taxon>
        <taxon>Lamiinae</taxon>
        <taxon>Monochamini</taxon>
        <taxon>Molorchus</taxon>
    </lineage>
</organism>
<keyword evidence="5 8" id="KW-1133">Transmembrane helix</keyword>
<accession>A0ABQ9IXI1</accession>
<dbReference type="PROSITE" id="PS01023">
    <property type="entry name" value="PTR2_2"/>
    <property type="match status" value="1"/>
</dbReference>
<evidence type="ECO:0000256" key="6">
    <source>
        <dbReference type="ARBA" id="ARBA00023136"/>
    </source>
</evidence>
<dbReference type="SUPFAM" id="SSF103473">
    <property type="entry name" value="MFS general substrate transporter"/>
    <property type="match status" value="1"/>
</dbReference>
<dbReference type="InterPro" id="IPR000109">
    <property type="entry name" value="POT_fam"/>
</dbReference>
<feature type="transmembrane region" description="Helical" evidence="8">
    <location>
        <begin position="131"/>
        <end position="152"/>
    </location>
</feature>
<comment type="similarity">
    <text evidence="2 7">Belongs to the major facilitator superfamily. Proton-dependent oligopeptide transporter (POT/PTR) (TC 2.A.17) family.</text>
</comment>
<evidence type="ECO:0000256" key="1">
    <source>
        <dbReference type="ARBA" id="ARBA00004141"/>
    </source>
</evidence>
<evidence type="ECO:0000256" key="5">
    <source>
        <dbReference type="ARBA" id="ARBA00022989"/>
    </source>
</evidence>
<evidence type="ECO:0000313" key="10">
    <source>
        <dbReference type="Proteomes" id="UP001162164"/>
    </source>
</evidence>
<keyword evidence="10" id="KW-1185">Reference proteome</keyword>
<feature type="transmembrane region" description="Helical" evidence="8">
    <location>
        <begin position="204"/>
        <end position="222"/>
    </location>
</feature>
<keyword evidence="7" id="KW-0813">Transport</keyword>
<proteinExistence type="inferred from homology"/>
<feature type="transmembrane region" description="Helical" evidence="8">
    <location>
        <begin position="88"/>
        <end position="111"/>
    </location>
</feature>
<evidence type="ECO:0000313" key="9">
    <source>
        <dbReference type="EMBL" id="KAJ8968410.1"/>
    </source>
</evidence>
<keyword evidence="6 8" id="KW-0472">Membrane</keyword>
<gene>
    <name evidence="9" type="ORF">NQ317_007711</name>
</gene>
<dbReference type="Proteomes" id="UP001162164">
    <property type="component" value="Unassembled WGS sequence"/>
</dbReference>